<accession>A0AA88W3L3</accession>
<organism evidence="3 4">
    <name type="scientific">Escallonia herrerae</name>
    <dbReference type="NCBI Taxonomy" id="1293975"/>
    <lineage>
        <taxon>Eukaryota</taxon>
        <taxon>Viridiplantae</taxon>
        <taxon>Streptophyta</taxon>
        <taxon>Embryophyta</taxon>
        <taxon>Tracheophyta</taxon>
        <taxon>Spermatophyta</taxon>
        <taxon>Magnoliopsida</taxon>
        <taxon>eudicotyledons</taxon>
        <taxon>Gunneridae</taxon>
        <taxon>Pentapetalae</taxon>
        <taxon>asterids</taxon>
        <taxon>campanulids</taxon>
        <taxon>Escalloniales</taxon>
        <taxon>Escalloniaceae</taxon>
        <taxon>Escallonia</taxon>
    </lineage>
</organism>
<reference evidence="3" key="1">
    <citation type="submission" date="2022-12" db="EMBL/GenBank/DDBJ databases">
        <title>Draft genome assemblies for two species of Escallonia (Escalloniales).</title>
        <authorList>
            <person name="Chanderbali A."/>
            <person name="Dervinis C."/>
            <person name="Anghel I."/>
            <person name="Soltis D."/>
            <person name="Soltis P."/>
            <person name="Zapata F."/>
        </authorList>
    </citation>
    <scope>NUCLEOTIDE SEQUENCE</scope>
    <source>
        <strain evidence="3">UCBG64.0493</strain>
        <tissue evidence="3">Leaf</tissue>
    </source>
</reference>
<comment type="caution">
    <text evidence="3">The sequence shown here is derived from an EMBL/GenBank/DDBJ whole genome shotgun (WGS) entry which is preliminary data.</text>
</comment>
<dbReference type="Proteomes" id="UP001188597">
    <property type="component" value="Unassembled WGS sequence"/>
</dbReference>
<protein>
    <recommendedName>
        <fullName evidence="2">Putative plant transposon protein domain-containing protein</fullName>
    </recommendedName>
</protein>
<sequence>MAREKRARASSSRSRAAPEPEPEPEPIAVEFDQNRYRNREAADRFSAQLSSPLTPDRLTDRNTILYYPDAIRLFYANLTWNISSESCTLTSYVFGRRISFSQSRLATLLDLPDSGFSFSLDMIPVASQSHWFDRPFSIEEQLRHTLHCRQVRVASKPSLRDLPPLSRLFHHIIAHNVIPRTGGLSLVSYLDVQLLTFFRSGTPLNLPRLIMLNMIRSASHPALAIPYGLLLTHILAAFDIPLLGEYIEVIRHIVLDCSTLRRKGLLDDRNRFLPEPELENVIVDDDDDDDDDDDEDDDDADDDDDDADGDDDAGGDADDGFDRDPPPLIIPSTHEAGTSSGPSTSGYEAILTRLDMMQQHMHAGFSRMDLAHSQLSRRLSRMEDHCGIQCPEEDIFHSPPPPSGP</sequence>
<dbReference type="SUPFAM" id="SSF48371">
    <property type="entry name" value="ARM repeat"/>
    <property type="match status" value="1"/>
</dbReference>
<feature type="compositionally biased region" description="Polar residues" evidence="1">
    <location>
        <begin position="335"/>
        <end position="346"/>
    </location>
</feature>
<feature type="region of interest" description="Disordered" evidence="1">
    <location>
        <begin position="276"/>
        <end position="346"/>
    </location>
</feature>
<feature type="domain" description="Putative plant transposon protein" evidence="2">
    <location>
        <begin position="63"/>
        <end position="241"/>
    </location>
</feature>
<feature type="compositionally biased region" description="Acidic residues" evidence="1">
    <location>
        <begin position="276"/>
        <end position="319"/>
    </location>
</feature>
<keyword evidence="4" id="KW-1185">Reference proteome</keyword>
<evidence type="ECO:0000313" key="4">
    <source>
        <dbReference type="Proteomes" id="UP001188597"/>
    </source>
</evidence>
<evidence type="ECO:0000259" key="2">
    <source>
        <dbReference type="Pfam" id="PF20167"/>
    </source>
</evidence>
<dbReference type="AlphaFoldDB" id="A0AA88W3L3"/>
<dbReference type="InterPro" id="IPR046796">
    <property type="entry name" value="Transposase_32_dom"/>
</dbReference>
<dbReference type="EMBL" id="JAVXUP010000890">
    <property type="protein sequence ID" value="KAK3019224.1"/>
    <property type="molecule type" value="Genomic_DNA"/>
</dbReference>
<dbReference type="Pfam" id="PF20167">
    <property type="entry name" value="Transposase_32"/>
    <property type="match status" value="1"/>
</dbReference>
<evidence type="ECO:0000256" key="1">
    <source>
        <dbReference type="SAM" id="MobiDB-lite"/>
    </source>
</evidence>
<name>A0AA88W3L3_9ASTE</name>
<dbReference type="InterPro" id="IPR016024">
    <property type="entry name" value="ARM-type_fold"/>
</dbReference>
<proteinExistence type="predicted"/>
<feature type="region of interest" description="Disordered" evidence="1">
    <location>
        <begin position="1"/>
        <end position="31"/>
    </location>
</feature>
<gene>
    <name evidence="3" type="ORF">RJ639_003807</name>
</gene>
<evidence type="ECO:0000313" key="3">
    <source>
        <dbReference type="EMBL" id="KAK3019224.1"/>
    </source>
</evidence>